<dbReference type="InterPro" id="IPR036864">
    <property type="entry name" value="Zn2-C6_fun-type_DNA-bd_sf"/>
</dbReference>
<keyword evidence="6" id="KW-1185">Reference proteome</keyword>
<dbReference type="PROSITE" id="PS50048">
    <property type="entry name" value="ZN2_CY6_FUNGAL_2"/>
    <property type="match status" value="1"/>
</dbReference>
<dbReference type="InterPro" id="IPR001138">
    <property type="entry name" value="Zn2Cys6_DnaBD"/>
</dbReference>
<dbReference type="CDD" id="cd00067">
    <property type="entry name" value="GAL4"/>
    <property type="match status" value="1"/>
</dbReference>
<reference evidence="5" key="1">
    <citation type="submission" date="2023-03" db="EMBL/GenBank/DDBJ databases">
        <title>Massive genome expansion in bonnet fungi (Mycena s.s.) driven by repeated elements and novel gene families across ecological guilds.</title>
        <authorList>
            <consortium name="Lawrence Berkeley National Laboratory"/>
            <person name="Harder C.B."/>
            <person name="Miyauchi S."/>
            <person name="Viragh M."/>
            <person name="Kuo A."/>
            <person name="Thoen E."/>
            <person name="Andreopoulos B."/>
            <person name="Lu D."/>
            <person name="Skrede I."/>
            <person name="Drula E."/>
            <person name="Henrissat B."/>
            <person name="Morin E."/>
            <person name="Kohler A."/>
            <person name="Barry K."/>
            <person name="LaButti K."/>
            <person name="Morin E."/>
            <person name="Salamov A."/>
            <person name="Lipzen A."/>
            <person name="Mereny Z."/>
            <person name="Hegedus B."/>
            <person name="Baldrian P."/>
            <person name="Stursova M."/>
            <person name="Weitz H."/>
            <person name="Taylor A."/>
            <person name="Grigoriev I.V."/>
            <person name="Nagy L.G."/>
            <person name="Martin F."/>
            <person name="Kauserud H."/>
        </authorList>
    </citation>
    <scope>NUCLEOTIDE SEQUENCE</scope>
    <source>
        <strain evidence="5">9284</strain>
    </source>
</reference>
<feature type="domain" description="Zn(2)-C6 fungal-type" evidence="4">
    <location>
        <begin position="21"/>
        <end position="54"/>
    </location>
</feature>
<evidence type="ECO:0000313" key="6">
    <source>
        <dbReference type="Proteomes" id="UP001221142"/>
    </source>
</evidence>
<dbReference type="EMBL" id="JARKIF010000002">
    <property type="protein sequence ID" value="KAJ7647977.1"/>
    <property type="molecule type" value="Genomic_DNA"/>
</dbReference>
<evidence type="ECO:0000259" key="4">
    <source>
        <dbReference type="PROSITE" id="PS50048"/>
    </source>
</evidence>
<proteinExistence type="predicted"/>
<dbReference type="PROSITE" id="PS00463">
    <property type="entry name" value="ZN2_CY6_FUNGAL_1"/>
    <property type="match status" value="1"/>
</dbReference>
<name>A0AAD7CGM2_9AGAR</name>
<dbReference type="CDD" id="cd12148">
    <property type="entry name" value="fungal_TF_MHR"/>
    <property type="match status" value="1"/>
</dbReference>
<keyword evidence="1" id="KW-0479">Metal-binding</keyword>
<evidence type="ECO:0000313" key="5">
    <source>
        <dbReference type="EMBL" id="KAJ7647977.1"/>
    </source>
</evidence>
<comment type="caution">
    <text evidence="5">The sequence shown here is derived from an EMBL/GenBank/DDBJ whole genome shotgun (WGS) entry which is preliminary data.</text>
</comment>
<evidence type="ECO:0000256" key="3">
    <source>
        <dbReference type="SAM" id="MobiDB-lite"/>
    </source>
</evidence>
<dbReference type="SMART" id="SM00066">
    <property type="entry name" value="GAL4"/>
    <property type="match status" value="1"/>
</dbReference>
<feature type="region of interest" description="Disordered" evidence="3">
    <location>
        <begin position="640"/>
        <end position="668"/>
    </location>
</feature>
<dbReference type="SMART" id="SM00906">
    <property type="entry name" value="Fungal_trans"/>
    <property type="match status" value="1"/>
</dbReference>
<dbReference type="SUPFAM" id="SSF57701">
    <property type="entry name" value="Zn2/Cys6 DNA-binding domain"/>
    <property type="match status" value="1"/>
</dbReference>
<dbReference type="InterPro" id="IPR007219">
    <property type="entry name" value="XnlR_reg_dom"/>
</dbReference>
<dbReference type="InterPro" id="IPR050987">
    <property type="entry name" value="AtrR-like"/>
</dbReference>
<dbReference type="Proteomes" id="UP001221142">
    <property type="component" value="Unassembled WGS sequence"/>
</dbReference>
<dbReference type="Gene3D" id="4.10.240.10">
    <property type="entry name" value="Zn(2)-C6 fungal-type DNA-binding domain"/>
    <property type="match status" value="1"/>
</dbReference>
<dbReference type="GO" id="GO:0008270">
    <property type="term" value="F:zinc ion binding"/>
    <property type="evidence" value="ECO:0007669"/>
    <property type="project" value="InterPro"/>
</dbReference>
<evidence type="ECO:0000256" key="2">
    <source>
        <dbReference type="ARBA" id="ARBA00023242"/>
    </source>
</evidence>
<evidence type="ECO:0000256" key="1">
    <source>
        <dbReference type="ARBA" id="ARBA00022723"/>
    </source>
</evidence>
<dbReference type="AlphaFoldDB" id="A0AAD7CGM2"/>
<dbReference type="GO" id="GO:0000981">
    <property type="term" value="F:DNA-binding transcription factor activity, RNA polymerase II-specific"/>
    <property type="evidence" value="ECO:0007669"/>
    <property type="project" value="InterPro"/>
</dbReference>
<protein>
    <submittedName>
        <fullName evidence="5">Fungal-specific transcription factor domain-containing protein</fullName>
    </submittedName>
</protein>
<keyword evidence="2" id="KW-0539">Nucleus</keyword>
<sequence length="785" mass="88020">MTDPQEDSLVLGSKRRRLGKACDICKRRKIRCDSAQMPGNRCSNCIAFNSLCTHASKALKTSDSPPLGTSVFRKTAPDHVACIIEEATGYIPDDDLRRVLLDVARYARNLENQLASLNSKVILNEPGPPPSPPPPRCKEDDEEFYILTDRFERFRLETDSQRYFGKASHFELLDTAIGVTNIIAEECTLQKTVHPPTKRPQFWLSSWEKEHHTAVAMRPPLVFPDLDLLHALVSLYFTKVDIIINLLHRPTFEKTLASGLHLIDHLFGSVVLGVCAMAAKYSDDPRVILPGTETQLSSGWEYFRQLDPLRKSPMHPFTLYEAQTLCLYILYLQSSSAPIGCWEIAGAGIRYAQEVGAHRRKRFQDKMESEHWKRVFWLLVSIDTVTSSFCGRPRATNSSDYDLDYPEECDDEYWEPEDPALAFKQPANKPSALAFRTAYLKLIEIIGIGQQTLWLVNRKDKSEKWTKDVMASLDSALNSWIDSVPLHLRWGAHIEDPVFATQSAVLYTCYYHAQIQIHRISIISAYRQCGEPPFNYPSLAICASSARACCHVMDVASQRGFLCNPHVLNAVFDSCVVLLLNAWGGRRIGIAVDPKKCMQDVEMCRRIFRTYEIKWPIAGRLHDIITELMNATNMGYISSPPNPLKRRLDSESSDADTGSTASAGNGGQTEALVASGPLDAYFALPMYTEDLGRLPLFEPLTGTDDWVQGNLDFNSSHDDFRVDLGSDDNVPAEIQSNFGPAQVVSLIPNALAEPPTGDSWEDWTKYINGVGDIGDFWSEPDNPAS</sequence>
<dbReference type="PANTHER" id="PTHR46910:SF38">
    <property type="entry name" value="ZN(2)-C6 FUNGAL-TYPE DOMAIN-CONTAINING PROTEIN"/>
    <property type="match status" value="1"/>
</dbReference>
<dbReference type="GO" id="GO:0006351">
    <property type="term" value="P:DNA-templated transcription"/>
    <property type="evidence" value="ECO:0007669"/>
    <property type="project" value="InterPro"/>
</dbReference>
<dbReference type="PANTHER" id="PTHR46910">
    <property type="entry name" value="TRANSCRIPTION FACTOR PDR1"/>
    <property type="match status" value="1"/>
</dbReference>
<gene>
    <name evidence="5" type="ORF">FB45DRAFT_894921</name>
</gene>
<organism evidence="5 6">
    <name type="scientific">Roridomyces roridus</name>
    <dbReference type="NCBI Taxonomy" id="1738132"/>
    <lineage>
        <taxon>Eukaryota</taxon>
        <taxon>Fungi</taxon>
        <taxon>Dikarya</taxon>
        <taxon>Basidiomycota</taxon>
        <taxon>Agaricomycotina</taxon>
        <taxon>Agaricomycetes</taxon>
        <taxon>Agaricomycetidae</taxon>
        <taxon>Agaricales</taxon>
        <taxon>Marasmiineae</taxon>
        <taxon>Mycenaceae</taxon>
        <taxon>Roridomyces</taxon>
    </lineage>
</organism>
<dbReference type="GO" id="GO:0003677">
    <property type="term" value="F:DNA binding"/>
    <property type="evidence" value="ECO:0007669"/>
    <property type="project" value="InterPro"/>
</dbReference>
<dbReference type="Pfam" id="PF04082">
    <property type="entry name" value="Fungal_trans"/>
    <property type="match status" value="1"/>
</dbReference>
<dbReference type="Pfam" id="PF00172">
    <property type="entry name" value="Zn_clus"/>
    <property type="match status" value="1"/>
</dbReference>
<accession>A0AAD7CGM2</accession>